<organism evidence="1 2">
    <name type="scientific">Bifidobacterium leontopitheci</name>
    <dbReference type="NCBI Taxonomy" id="2650774"/>
    <lineage>
        <taxon>Bacteria</taxon>
        <taxon>Bacillati</taxon>
        <taxon>Actinomycetota</taxon>
        <taxon>Actinomycetes</taxon>
        <taxon>Bifidobacteriales</taxon>
        <taxon>Bifidobacteriaceae</taxon>
        <taxon>Bifidobacterium</taxon>
    </lineage>
</organism>
<evidence type="ECO:0000313" key="1">
    <source>
        <dbReference type="EMBL" id="KAB7790699.1"/>
    </source>
</evidence>
<reference evidence="1 2" key="1">
    <citation type="submission" date="2019-09" db="EMBL/GenBank/DDBJ databases">
        <title>Characterization of the phylogenetic diversity of two novel species belonging to the genus Bifidobacterium: Bifidobacterium cebidarum sp. nov. and Bifidobacterium leontopitheci sp. nov.</title>
        <authorList>
            <person name="Lugli G.A."/>
            <person name="Duranti S."/>
            <person name="Milani C."/>
            <person name="Turroni F."/>
            <person name="Ventura M."/>
        </authorList>
    </citation>
    <scope>NUCLEOTIDE SEQUENCE [LARGE SCALE GENOMIC DNA]</scope>
    <source>
        <strain evidence="1 2">LMG 31471</strain>
    </source>
</reference>
<dbReference type="Gene3D" id="1.10.1220.10">
    <property type="entry name" value="Met repressor-like"/>
    <property type="match status" value="1"/>
</dbReference>
<gene>
    <name evidence="1" type="ORF">F7D09_0805</name>
</gene>
<dbReference type="InterPro" id="IPR013321">
    <property type="entry name" value="Arc_rbn_hlx_hlx"/>
</dbReference>
<keyword evidence="2" id="KW-1185">Reference proteome</keyword>
<dbReference type="GO" id="GO:0006355">
    <property type="term" value="P:regulation of DNA-templated transcription"/>
    <property type="evidence" value="ECO:0007669"/>
    <property type="project" value="InterPro"/>
</dbReference>
<accession>A0A6I1GMQ8</accession>
<sequence>MTSVVHKASHASAAMTQLNVRIDAKLKTDVDDILSRNGVSASDMIRSVWTYIADRREIPRLETGIEEREREDRQRRNMAVIEDSAGYVWRELAASGLVQHPDDAWTSVEDAEPKRRRELMYDQLLDEYLTMERSE</sequence>
<proteinExistence type="predicted"/>
<name>A0A6I1GMQ8_9BIFI</name>
<comment type="caution">
    <text evidence="1">The sequence shown here is derived from an EMBL/GenBank/DDBJ whole genome shotgun (WGS) entry which is preliminary data.</text>
</comment>
<dbReference type="Pfam" id="PF04221">
    <property type="entry name" value="RelB"/>
    <property type="match status" value="1"/>
</dbReference>
<protein>
    <submittedName>
        <fullName evidence="1">Damage-inducible protein J</fullName>
    </submittedName>
</protein>
<dbReference type="InterPro" id="IPR007337">
    <property type="entry name" value="RelB/DinJ"/>
</dbReference>
<dbReference type="EMBL" id="WBVT01000008">
    <property type="protein sequence ID" value="KAB7790699.1"/>
    <property type="molecule type" value="Genomic_DNA"/>
</dbReference>
<dbReference type="Proteomes" id="UP000441772">
    <property type="component" value="Unassembled WGS sequence"/>
</dbReference>
<evidence type="ECO:0000313" key="2">
    <source>
        <dbReference type="Proteomes" id="UP000441772"/>
    </source>
</evidence>
<dbReference type="AlphaFoldDB" id="A0A6I1GMQ8"/>